<evidence type="ECO:0000313" key="4">
    <source>
        <dbReference type="EMBL" id="MCU6796698.1"/>
    </source>
</evidence>
<dbReference type="Pfam" id="PF00440">
    <property type="entry name" value="TetR_N"/>
    <property type="match status" value="1"/>
</dbReference>
<feature type="DNA-binding region" description="H-T-H motif" evidence="2">
    <location>
        <begin position="35"/>
        <end position="54"/>
    </location>
</feature>
<dbReference type="PROSITE" id="PS50977">
    <property type="entry name" value="HTH_TETR_2"/>
    <property type="match status" value="1"/>
</dbReference>
<dbReference type="InterPro" id="IPR001647">
    <property type="entry name" value="HTH_TetR"/>
</dbReference>
<dbReference type="SUPFAM" id="SSF48498">
    <property type="entry name" value="Tetracyclin repressor-like, C-terminal domain"/>
    <property type="match status" value="1"/>
</dbReference>
<dbReference type="InterPro" id="IPR009057">
    <property type="entry name" value="Homeodomain-like_sf"/>
</dbReference>
<keyword evidence="1 2" id="KW-0238">DNA-binding</keyword>
<dbReference type="PRINTS" id="PR00455">
    <property type="entry name" value="HTHTETR"/>
</dbReference>
<protein>
    <submittedName>
        <fullName evidence="4">TetR/AcrR family transcriptional regulator</fullName>
    </submittedName>
</protein>
<dbReference type="InterPro" id="IPR050624">
    <property type="entry name" value="HTH-type_Tx_Regulator"/>
</dbReference>
<dbReference type="InterPro" id="IPR036271">
    <property type="entry name" value="Tet_transcr_reg_TetR-rel_C_sf"/>
</dbReference>
<dbReference type="Proteomes" id="UP001652445">
    <property type="component" value="Unassembled WGS sequence"/>
</dbReference>
<evidence type="ECO:0000256" key="2">
    <source>
        <dbReference type="PROSITE-ProRule" id="PRU00335"/>
    </source>
</evidence>
<name>A0ABT2UPX3_9BACL</name>
<dbReference type="Gene3D" id="1.10.357.10">
    <property type="entry name" value="Tetracycline Repressor, domain 2"/>
    <property type="match status" value="1"/>
</dbReference>
<gene>
    <name evidence="4" type="ORF">OB236_31685</name>
</gene>
<dbReference type="PANTHER" id="PTHR43479:SF11">
    <property type="entry name" value="ACREF_ENVCD OPERON REPRESSOR-RELATED"/>
    <property type="match status" value="1"/>
</dbReference>
<feature type="domain" description="HTH tetR-type" evidence="3">
    <location>
        <begin position="12"/>
        <end position="72"/>
    </location>
</feature>
<evidence type="ECO:0000313" key="5">
    <source>
        <dbReference type="Proteomes" id="UP001652445"/>
    </source>
</evidence>
<evidence type="ECO:0000259" key="3">
    <source>
        <dbReference type="PROSITE" id="PS50977"/>
    </source>
</evidence>
<accession>A0ABT2UPX3</accession>
<reference evidence="4 5" key="1">
    <citation type="submission" date="2022-09" db="EMBL/GenBank/DDBJ databases">
        <authorList>
            <person name="Han X.L."/>
            <person name="Wang Q."/>
            <person name="Lu T."/>
        </authorList>
    </citation>
    <scope>NUCLEOTIDE SEQUENCE [LARGE SCALE GENOMIC DNA]</scope>
    <source>
        <strain evidence="4 5">WQ 127069</strain>
    </source>
</reference>
<comment type="caution">
    <text evidence="4">The sequence shown here is derived from an EMBL/GenBank/DDBJ whole genome shotgun (WGS) entry which is preliminary data.</text>
</comment>
<organism evidence="4 5">
    <name type="scientific">Paenibacillus baimaensis</name>
    <dbReference type="NCBI Taxonomy" id="2982185"/>
    <lineage>
        <taxon>Bacteria</taxon>
        <taxon>Bacillati</taxon>
        <taxon>Bacillota</taxon>
        <taxon>Bacilli</taxon>
        <taxon>Bacillales</taxon>
        <taxon>Paenibacillaceae</taxon>
        <taxon>Paenibacillus</taxon>
    </lineage>
</organism>
<evidence type="ECO:0000256" key="1">
    <source>
        <dbReference type="ARBA" id="ARBA00023125"/>
    </source>
</evidence>
<proteinExistence type="predicted"/>
<sequence length="208" mass="24391">MRLGKDRYMDRSGRREQIIRAAREAFQNFGYKATTLDHIAKYANMGKGTFYLSFKTKEEVFTCIVDDELKQFARFAEEAINKYGLNIESLHHYICNLSGYQQQHPLFCKLKQEAEAFQTHEVKEGLTRIENTAFDQLKELIIKLMETGAMEPSDVEFTAFLITELYTALLFKWGEKHDPLSNEEILERFQQYLQPGLCHSNRNKKKEI</sequence>
<dbReference type="EMBL" id="JAOQIO010000107">
    <property type="protein sequence ID" value="MCU6796698.1"/>
    <property type="molecule type" value="Genomic_DNA"/>
</dbReference>
<keyword evidence="5" id="KW-1185">Reference proteome</keyword>
<dbReference type="PANTHER" id="PTHR43479">
    <property type="entry name" value="ACREF/ENVCD OPERON REPRESSOR-RELATED"/>
    <property type="match status" value="1"/>
</dbReference>
<dbReference type="Gene3D" id="1.10.10.60">
    <property type="entry name" value="Homeodomain-like"/>
    <property type="match status" value="1"/>
</dbReference>
<dbReference type="SUPFAM" id="SSF46689">
    <property type="entry name" value="Homeodomain-like"/>
    <property type="match status" value="1"/>
</dbReference>